<organism evidence="1 2">
    <name type="scientific">Brevundimonas diminuta</name>
    <name type="common">Pseudomonas diminuta</name>
    <dbReference type="NCBI Taxonomy" id="293"/>
    <lineage>
        <taxon>Bacteria</taxon>
        <taxon>Pseudomonadati</taxon>
        <taxon>Pseudomonadota</taxon>
        <taxon>Alphaproteobacteria</taxon>
        <taxon>Caulobacterales</taxon>
        <taxon>Caulobacteraceae</taxon>
        <taxon>Brevundimonas</taxon>
    </lineage>
</organism>
<gene>
    <name evidence="1" type="ORF">I6H83_02655</name>
</gene>
<name>A0A7T4KVZ2_BREDI</name>
<accession>A0A7T4KVZ2</accession>
<evidence type="ECO:0000313" key="2">
    <source>
        <dbReference type="Proteomes" id="UP000596117"/>
    </source>
</evidence>
<protein>
    <submittedName>
        <fullName evidence="1">Uncharacterized protein</fullName>
    </submittedName>
</protein>
<dbReference type="Proteomes" id="UP000596117">
    <property type="component" value="Chromosome"/>
</dbReference>
<evidence type="ECO:0000313" key="1">
    <source>
        <dbReference type="EMBL" id="QQB89363.1"/>
    </source>
</evidence>
<dbReference type="RefSeq" id="WP_164917958.1">
    <property type="nucleotide sequence ID" value="NZ_BJNC01000017.1"/>
</dbReference>
<proteinExistence type="predicted"/>
<dbReference type="EMBL" id="CP066026">
    <property type="protein sequence ID" value="QQB89363.1"/>
    <property type="molecule type" value="Genomic_DNA"/>
</dbReference>
<reference evidence="1 2" key="1">
    <citation type="submission" date="2020-12" db="EMBL/GenBank/DDBJ databases">
        <title>FDA dAtabase for Regulatory Grade micrObial Sequences (FDA-ARGOS): Supporting development and validation of Infectious Disease Dx tests.</title>
        <authorList>
            <person name="Kerrigan L."/>
            <person name="Long C."/>
            <person name="Tallon L."/>
            <person name="Sadzewicz L."/>
            <person name="Zhao X."/>
            <person name="Boylan J."/>
            <person name="Ott S."/>
            <person name="Bowen H."/>
            <person name="Vavikolanu K."/>
            <person name="Mehta A."/>
            <person name="Aluvathingal J."/>
            <person name="Nadendla S."/>
            <person name="Yan Y."/>
            <person name="Sichtig H."/>
        </authorList>
    </citation>
    <scope>NUCLEOTIDE SEQUENCE [LARGE SCALE GENOMIC DNA]</scope>
    <source>
        <strain evidence="1 2">FDAARGOS_1026</strain>
    </source>
</reference>
<sequence length="55" mass="5887">MRSSGFGAFALDYGAVVAFAQLGGPMDDATRLLMSEALPLVEGQIIKGLRREDDE</sequence>
<keyword evidence="2" id="KW-1185">Reference proteome</keyword>